<reference evidence="2" key="1">
    <citation type="journal article" date="2016" name="Nature">
        <title>Genome evolution in the allotetraploid frog Xenopus laevis.</title>
        <authorList>
            <person name="Session A.M."/>
            <person name="Uno Y."/>
            <person name="Kwon T."/>
            <person name="Chapman J.A."/>
            <person name="Toyoda A."/>
            <person name="Takahashi S."/>
            <person name="Fukui A."/>
            <person name="Hikosaka A."/>
            <person name="Suzuki A."/>
            <person name="Kondo M."/>
            <person name="van Heeringen S.J."/>
            <person name="Quigley I."/>
            <person name="Heinz S."/>
            <person name="Ogino H."/>
            <person name="Ochi H."/>
            <person name="Hellsten U."/>
            <person name="Lyons J.B."/>
            <person name="Simakov O."/>
            <person name="Putnam N."/>
            <person name="Stites J."/>
            <person name="Kuroki Y."/>
            <person name="Tanaka T."/>
            <person name="Michiue T."/>
            <person name="Watanabe M."/>
            <person name="Bogdanovic O."/>
            <person name="Lister R."/>
            <person name="Georgiou G."/>
            <person name="Paranjpe S.S."/>
            <person name="van Kruijsbergen I."/>
            <person name="Shu S."/>
            <person name="Carlson J."/>
            <person name="Kinoshita T."/>
            <person name="Ohta Y."/>
            <person name="Mawaribuchi S."/>
            <person name="Jenkins J."/>
            <person name="Grimwood J."/>
            <person name="Schmutz J."/>
            <person name="Mitros T."/>
            <person name="Mozaffari S.V."/>
            <person name="Suzuki Y."/>
            <person name="Haramoto Y."/>
            <person name="Yamamoto T.S."/>
            <person name="Takagi C."/>
            <person name="Heald R."/>
            <person name="Miller K."/>
            <person name="Haudenschild C."/>
            <person name="Kitzman J."/>
            <person name="Nakayama T."/>
            <person name="Izutsu Y."/>
            <person name="Robert J."/>
            <person name="Fortriede J."/>
            <person name="Burns K."/>
            <person name="Lotay V."/>
            <person name="Karimi K."/>
            <person name="Yasuoka Y."/>
            <person name="Dichmann D.S."/>
            <person name="Flajnik M.F."/>
            <person name="Houston D.W."/>
            <person name="Shendure J."/>
            <person name="DuPasquier L."/>
            <person name="Vize P.D."/>
            <person name="Zorn A.M."/>
            <person name="Ito M."/>
            <person name="Marcotte E.M."/>
            <person name="Wallingford J.B."/>
            <person name="Ito Y."/>
            <person name="Asashima M."/>
            <person name="Ueno N."/>
            <person name="Matsuda Y."/>
            <person name="Veenstra G.J."/>
            <person name="Fujiyama A."/>
            <person name="Harland R.M."/>
            <person name="Taira M."/>
            <person name="Rokhsar D.S."/>
        </authorList>
    </citation>
    <scope>NUCLEOTIDE SEQUENCE [LARGE SCALE GENOMIC DNA]</scope>
    <source>
        <strain evidence="2">J</strain>
    </source>
</reference>
<dbReference type="AlphaFoldDB" id="A0A974DP87"/>
<protein>
    <submittedName>
        <fullName evidence="1">Uncharacterized protein</fullName>
    </submittedName>
</protein>
<evidence type="ECO:0000313" key="2">
    <source>
        <dbReference type="Proteomes" id="UP000694892"/>
    </source>
</evidence>
<gene>
    <name evidence="1" type="ORF">XELAEV_18012558mg</name>
</gene>
<evidence type="ECO:0000313" key="1">
    <source>
        <dbReference type="EMBL" id="OCT94875.1"/>
    </source>
</evidence>
<organism evidence="1 2">
    <name type="scientific">Xenopus laevis</name>
    <name type="common">African clawed frog</name>
    <dbReference type="NCBI Taxonomy" id="8355"/>
    <lineage>
        <taxon>Eukaryota</taxon>
        <taxon>Metazoa</taxon>
        <taxon>Chordata</taxon>
        <taxon>Craniata</taxon>
        <taxon>Vertebrata</taxon>
        <taxon>Euteleostomi</taxon>
        <taxon>Amphibia</taxon>
        <taxon>Batrachia</taxon>
        <taxon>Anura</taxon>
        <taxon>Pipoidea</taxon>
        <taxon>Pipidae</taxon>
        <taxon>Xenopodinae</taxon>
        <taxon>Xenopus</taxon>
        <taxon>Xenopus</taxon>
    </lineage>
</organism>
<dbReference type="Proteomes" id="UP000694892">
    <property type="component" value="Chromosome 2L"/>
</dbReference>
<proteinExistence type="predicted"/>
<name>A0A974DP87_XENLA</name>
<accession>A0A974DP87</accession>
<dbReference type="EMBL" id="CM004468">
    <property type="protein sequence ID" value="OCT94875.1"/>
    <property type="molecule type" value="Genomic_DNA"/>
</dbReference>
<sequence length="69" mass="7592">MSRQHSPWLPHSLQHFLPAELQLSADTWAFTSRVFACLGDSITDGTLHLEVLSPSLLSLVAMATTSLRT</sequence>